<feature type="chain" id="PRO_5047299674" description="Lipoprotein" evidence="1">
    <location>
        <begin position="20"/>
        <end position="168"/>
    </location>
</feature>
<keyword evidence="3" id="KW-1185">Reference proteome</keyword>
<dbReference type="EMBL" id="JBBEGN010000004">
    <property type="protein sequence ID" value="MEJ2868273.1"/>
    <property type="molecule type" value="Genomic_DNA"/>
</dbReference>
<name>A0ABU8MMX1_9PSEU</name>
<protein>
    <recommendedName>
        <fullName evidence="4">Lipoprotein</fullName>
    </recommendedName>
</protein>
<reference evidence="2 3" key="1">
    <citation type="submission" date="2024-03" db="EMBL/GenBank/DDBJ databases">
        <title>Actinomycetospora sp. OC33-EN08, a novel actinomycete isolated from wild orchid (Aerides multiflora).</title>
        <authorList>
            <person name="Suriyachadkun C."/>
        </authorList>
    </citation>
    <scope>NUCLEOTIDE SEQUENCE [LARGE SCALE GENOMIC DNA]</scope>
    <source>
        <strain evidence="2 3">OC33-EN08</strain>
    </source>
</reference>
<keyword evidence="1" id="KW-0732">Signal</keyword>
<dbReference type="RefSeq" id="WP_337694884.1">
    <property type="nucleotide sequence ID" value="NZ_JBBEGN010000004.1"/>
</dbReference>
<sequence length="168" mass="16838">MNPRALAAALCLAATVTLAGCSQEPSGPAAEDLDNSKPYSLTQTVQNNSTMDLTVQSVRADNGGAVTPGWPAVIKAGTAGTFAATNTGNGVQVWITLLGTSGQVVTVDSDVHRVDTNTSNATLSGSQTLLNMGAISIGGGDDPTASFTIDPCAPKATCFPVAPFSVGP</sequence>
<organism evidence="2 3">
    <name type="scientific">Actinomycetospora aurantiaca</name>
    <dbReference type="NCBI Taxonomy" id="3129233"/>
    <lineage>
        <taxon>Bacteria</taxon>
        <taxon>Bacillati</taxon>
        <taxon>Actinomycetota</taxon>
        <taxon>Actinomycetes</taxon>
        <taxon>Pseudonocardiales</taxon>
        <taxon>Pseudonocardiaceae</taxon>
        <taxon>Actinomycetospora</taxon>
    </lineage>
</organism>
<feature type="signal peptide" evidence="1">
    <location>
        <begin position="1"/>
        <end position="19"/>
    </location>
</feature>
<dbReference type="Proteomes" id="UP001385809">
    <property type="component" value="Unassembled WGS sequence"/>
</dbReference>
<evidence type="ECO:0000313" key="2">
    <source>
        <dbReference type="EMBL" id="MEJ2868273.1"/>
    </source>
</evidence>
<comment type="caution">
    <text evidence="2">The sequence shown here is derived from an EMBL/GenBank/DDBJ whole genome shotgun (WGS) entry which is preliminary data.</text>
</comment>
<dbReference type="PROSITE" id="PS51257">
    <property type="entry name" value="PROKAR_LIPOPROTEIN"/>
    <property type="match status" value="1"/>
</dbReference>
<dbReference type="Gene3D" id="2.60.270.50">
    <property type="match status" value="1"/>
</dbReference>
<evidence type="ECO:0000256" key="1">
    <source>
        <dbReference type="SAM" id="SignalP"/>
    </source>
</evidence>
<proteinExistence type="predicted"/>
<accession>A0ABU8MMX1</accession>
<evidence type="ECO:0008006" key="4">
    <source>
        <dbReference type="Google" id="ProtNLM"/>
    </source>
</evidence>
<evidence type="ECO:0000313" key="3">
    <source>
        <dbReference type="Proteomes" id="UP001385809"/>
    </source>
</evidence>
<gene>
    <name evidence="2" type="ORF">WCD74_10880</name>
</gene>